<evidence type="ECO:0000313" key="1">
    <source>
        <dbReference type="EMBL" id="CAI75854.1"/>
    </source>
</evidence>
<sequence>MDNVDENIIFNENEVEDNLASDEFRINNDNVISLTQSLRTALPSQVIFTRANLSDKSDYYEEWLQKCVAWIALDSGVRRMDFYSLEKITNFVTNHIKALGRKATLLSRTRGCETTNFVDVMKALEEVDPTVYNYIFKEKLSSKTKQLPKKVPIVSHNYLTQPVALSQPSALYFQCMINATELLSELNSSNSSGFGSMGGLNVYNSMSFSKRDSDGKGLKPLELLDMEYFLTYTTRTPYSFKMDEVYQKIVASRPKFLHKHMPLLPPEFIFGRNDDDNLSYDPDPGKQSDSLMSQNILLQSDLPMLHRVQIEPDLQHLNTNFNNEHNTK</sequence>
<dbReference type="EMBL" id="CR940352">
    <property type="protein sequence ID" value="CAI75854.1"/>
    <property type="molecule type" value="Genomic_DNA"/>
</dbReference>
<evidence type="ECO:0000313" key="2">
    <source>
        <dbReference type="Proteomes" id="UP000001950"/>
    </source>
</evidence>
<name>Q4UBE7_THEAN</name>
<organism evidence="1 2">
    <name type="scientific">Theileria annulata</name>
    <dbReference type="NCBI Taxonomy" id="5874"/>
    <lineage>
        <taxon>Eukaryota</taxon>
        <taxon>Sar</taxon>
        <taxon>Alveolata</taxon>
        <taxon>Apicomplexa</taxon>
        <taxon>Aconoidasida</taxon>
        <taxon>Piroplasmida</taxon>
        <taxon>Theileriidae</taxon>
        <taxon>Theileria</taxon>
    </lineage>
</organism>
<gene>
    <name evidence="1" type="ORF">TA18705</name>
</gene>
<dbReference type="VEuPathDB" id="PiroplasmaDB:TA18705"/>
<dbReference type="eggNOG" id="ENOG502T24Z">
    <property type="taxonomic scope" value="Eukaryota"/>
</dbReference>
<keyword evidence="2" id="KW-1185">Reference proteome</keyword>
<dbReference type="Proteomes" id="UP000001950">
    <property type="component" value="Chromosome 3"/>
</dbReference>
<dbReference type="KEGG" id="tan:TA18705"/>
<protein>
    <submittedName>
        <fullName evidence="1">Uncharacterized protein</fullName>
    </submittedName>
</protein>
<reference evidence="1 2" key="1">
    <citation type="journal article" date="2005" name="Science">
        <title>Genome of the host-cell transforming parasite Theileria annulata compared with T. parva.</title>
        <authorList>
            <person name="Pain A."/>
            <person name="Renauld H."/>
            <person name="Berriman M."/>
            <person name="Murphy L."/>
            <person name="Yeats C.A."/>
            <person name="Weir W."/>
            <person name="Kerhornou A."/>
            <person name="Aslett M."/>
            <person name="Bishop R."/>
            <person name="Bouchier C."/>
            <person name="Cochet M."/>
            <person name="Coulson R.M.R."/>
            <person name="Cronin A."/>
            <person name="de Villiers E.P."/>
            <person name="Fraser A."/>
            <person name="Fosker N."/>
            <person name="Gardner M."/>
            <person name="Goble A."/>
            <person name="Griffiths-Jones S."/>
            <person name="Harris D.E."/>
            <person name="Katzer F."/>
            <person name="Larke N."/>
            <person name="Lord A."/>
            <person name="Maser P."/>
            <person name="McKellar S."/>
            <person name="Mooney P."/>
            <person name="Morton F."/>
            <person name="Nene V."/>
            <person name="O'Neil S."/>
            <person name="Price C."/>
            <person name="Quail M.A."/>
            <person name="Rabbinowitsch E."/>
            <person name="Rawlings N.D."/>
            <person name="Rutter S."/>
            <person name="Saunders D."/>
            <person name="Seeger K."/>
            <person name="Shah T."/>
            <person name="Squares R."/>
            <person name="Squares S."/>
            <person name="Tivey A."/>
            <person name="Walker A.R."/>
            <person name="Woodward J."/>
            <person name="Dobbelaere D.A.E."/>
            <person name="Langsley G."/>
            <person name="Rajandream M.A."/>
            <person name="McKeever D."/>
            <person name="Shiels B."/>
            <person name="Tait A."/>
            <person name="Barrell B.G."/>
            <person name="Hall N."/>
        </authorList>
    </citation>
    <scope>NUCLEOTIDE SEQUENCE [LARGE SCALE GENOMIC DNA]</scope>
    <source>
        <strain evidence="2">Ankara</strain>
    </source>
</reference>
<dbReference type="AlphaFoldDB" id="Q4UBE7"/>
<dbReference type="InParanoid" id="Q4UBE7"/>
<dbReference type="OrthoDB" id="359886at2759"/>
<accession>Q4UBE7</accession>
<proteinExistence type="predicted"/>
<dbReference type="GeneID" id="3864813"/>
<dbReference type="OMA" id="QKCVAWI"/>
<dbReference type="RefSeq" id="XP_955330.1">
    <property type="nucleotide sequence ID" value="XM_950237.1"/>
</dbReference>